<dbReference type="Gene3D" id="3.40.50.10840">
    <property type="entry name" value="Putative sugar-binding, N-terminal domain"/>
    <property type="match status" value="1"/>
</dbReference>
<evidence type="ECO:0000256" key="1">
    <source>
        <dbReference type="ARBA" id="ARBA00005715"/>
    </source>
</evidence>
<evidence type="ECO:0000256" key="2">
    <source>
        <dbReference type="ARBA" id="ARBA00022679"/>
    </source>
</evidence>
<keyword evidence="2" id="KW-0808">Transferase</keyword>
<reference evidence="9 10" key="1">
    <citation type="submission" date="2019-06" db="EMBL/GenBank/DDBJ databases">
        <title>Genome sequence of Litorilinea aerophila BAA-2444.</title>
        <authorList>
            <person name="Maclea K.S."/>
            <person name="Maurais E.G."/>
            <person name="Iannazzi L.C."/>
        </authorList>
    </citation>
    <scope>NUCLEOTIDE SEQUENCE [LARGE SCALE GENOMIC DNA]</scope>
    <source>
        <strain evidence="9 10">ATCC BAA-2444</strain>
    </source>
</reference>
<dbReference type="Pfam" id="PF07005">
    <property type="entry name" value="SBD_N"/>
    <property type="match status" value="1"/>
</dbReference>
<dbReference type="RefSeq" id="WP_141611294.1">
    <property type="nucleotide sequence ID" value="NZ_VIGC02000024.1"/>
</dbReference>
<evidence type="ECO:0000313" key="9">
    <source>
        <dbReference type="EMBL" id="TQE94376.1"/>
    </source>
</evidence>
<keyword evidence="10" id="KW-1185">Reference proteome</keyword>
<dbReference type="AlphaFoldDB" id="A0A540VC83"/>
<dbReference type="Gene3D" id="3.40.980.20">
    <property type="entry name" value="Four-carbon acid sugar kinase, nucleotide binding domain"/>
    <property type="match status" value="1"/>
</dbReference>
<evidence type="ECO:0000313" key="10">
    <source>
        <dbReference type="Proteomes" id="UP000317371"/>
    </source>
</evidence>
<feature type="domain" description="Four-carbon acid sugar kinase N-terminal" evidence="7">
    <location>
        <begin position="38"/>
        <end position="274"/>
    </location>
</feature>
<evidence type="ECO:0000256" key="3">
    <source>
        <dbReference type="ARBA" id="ARBA00022741"/>
    </source>
</evidence>
<dbReference type="InterPro" id="IPR037051">
    <property type="entry name" value="4-carb_acid_sugar_kinase_N_sf"/>
</dbReference>
<dbReference type="EMBL" id="VIGC01000024">
    <property type="protein sequence ID" value="TQE94376.1"/>
    <property type="molecule type" value="Genomic_DNA"/>
</dbReference>
<evidence type="ECO:0000259" key="7">
    <source>
        <dbReference type="Pfam" id="PF07005"/>
    </source>
</evidence>
<comment type="similarity">
    <text evidence="1">Belongs to the four-carbon acid sugar kinase family.</text>
</comment>
<keyword evidence="3" id="KW-0547">Nucleotide-binding</keyword>
<protein>
    <recommendedName>
        <fullName evidence="11">Hydroxyacid dehydrogenase</fullName>
    </recommendedName>
</protein>
<dbReference type="InterPro" id="IPR010737">
    <property type="entry name" value="4-carb_acid_sugar_kinase_N"/>
</dbReference>
<evidence type="ECO:0000256" key="4">
    <source>
        <dbReference type="ARBA" id="ARBA00022777"/>
    </source>
</evidence>
<accession>A0A540VC83</accession>
<dbReference type="InParanoid" id="A0A540VC83"/>
<gene>
    <name evidence="9" type="ORF">FKZ61_16705</name>
</gene>
<dbReference type="GO" id="GO:0016301">
    <property type="term" value="F:kinase activity"/>
    <property type="evidence" value="ECO:0007669"/>
    <property type="project" value="UniProtKB-KW"/>
</dbReference>
<organism evidence="9 10">
    <name type="scientific">Litorilinea aerophila</name>
    <dbReference type="NCBI Taxonomy" id="1204385"/>
    <lineage>
        <taxon>Bacteria</taxon>
        <taxon>Bacillati</taxon>
        <taxon>Chloroflexota</taxon>
        <taxon>Caldilineae</taxon>
        <taxon>Caldilineales</taxon>
        <taxon>Caldilineaceae</taxon>
        <taxon>Litorilinea</taxon>
    </lineage>
</organism>
<evidence type="ECO:0008006" key="11">
    <source>
        <dbReference type="Google" id="ProtNLM"/>
    </source>
</evidence>
<dbReference type="InterPro" id="IPR042213">
    <property type="entry name" value="NBD_C_sf"/>
</dbReference>
<name>A0A540VC83_9CHLR</name>
<evidence type="ECO:0000259" key="8">
    <source>
        <dbReference type="Pfam" id="PF17042"/>
    </source>
</evidence>
<dbReference type="GO" id="GO:0005524">
    <property type="term" value="F:ATP binding"/>
    <property type="evidence" value="ECO:0007669"/>
    <property type="project" value="UniProtKB-KW"/>
</dbReference>
<evidence type="ECO:0000256" key="5">
    <source>
        <dbReference type="ARBA" id="ARBA00022840"/>
    </source>
</evidence>
<comment type="caution">
    <text evidence="9">The sequence shown here is derived from an EMBL/GenBank/DDBJ whole genome shotgun (WGS) entry which is preliminary data.</text>
</comment>
<dbReference type="Pfam" id="PF17042">
    <property type="entry name" value="NBD_C"/>
    <property type="match status" value="1"/>
</dbReference>
<feature type="domain" description="Four-carbon acid sugar kinase nucleotide binding" evidence="8">
    <location>
        <begin position="299"/>
        <end position="461"/>
    </location>
</feature>
<dbReference type="OrthoDB" id="153193at2"/>
<evidence type="ECO:0000256" key="6">
    <source>
        <dbReference type="ARBA" id="ARBA00023277"/>
    </source>
</evidence>
<proteinExistence type="inferred from homology"/>
<sequence>MNTAPIQRQELFQQLPAEWPEPLLPEIRRQVAAGGRKLVVLDDDPTGTQTVYDVPVLTSWEVEALAAELAADSPVFYILTNSRSLPLAQAQALNQEIGRNLRQAGAEAQRDFAVVSRSDSTLRGHFPGEVEALAAALETDFDATLLIPFFLEGGRYTIHDVHYVAEGEHLIPAAETPFARDAAFGYRSSNLRAWVAEKTGGRVAADQVASISIEDLRIGGPGLVQERLMALAGGRICVVNAASLRDLEVLVAGLLQAEAQGKRFLYRTAASFVQVRAGLAPRPLLTASDLALPEEGGGLFVVGSYVPKTTGQVEVLLRQSGIQGIEVDVAALLDDQRQKVEIARAVDRVNQALDQGADVVLFTSRALVTGPDAEASLAIGRRVSESLVRMVAGLSVRPRYLVAKGGITSSDIATQALGIRRAWVLGQILPGVPVWQAGAESRLPGLAYVVFPGNVGEADALAQIVRKLGR</sequence>
<dbReference type="InterPro" id="IPR031475">
    <property type="entry name" value="NBD_C"/>
</dbReference>
<keyword evidence="4" id="KW-0418">Kinase</keyword>
<dbReference type="Proteomes" id="UP000317371">
    <property type="component" value="Unassembled WGS sequence"/>
</dbReference>
<dbReference type="SUPFAM" id="SSF142764">
    <property type="entry name" value="YgbK-like"/>
    <property type="match status" value="1"/>
</dbReference>
<keyword evidence="6" id="KW-0119">Carbohydrate metabolism</keyword>
<keyword evidence="5" id="KW-0067">ATP-binding</keyword>